<name>A0ABV1SPW2_9ACTN</name>
<protein>
    <submittedName>
        <fullName evidence="1">Uncharacterized protein</fullName>
    </submittedName>
</protein>
<accession>A0ABV1SPW2</accession>
<sequence>MGTPTLGLAVGATSATLDTGLKQLHAGHRDLLRGDRDEIVSGVRYSLGWDLREPPRISLGAPDPARWDRTWKRAGVSTLPSSGVVQLMMPNLWLRWAPKGGTPRELSCSVTVPACLLAVDGAVRVDLLGVWMETPPANGDDRTVLKRVLVPRILKLGGDLLKRLELPAQQLLGQSLDLTPVLVDVTDRYLVVATGSQPDPASVSAVDWPTGKEVFCLVGPALVKRLVGAAAQQEASKGDPVVDVKESLPGVAEATLKAYFRGLKDLRVDVQDPTRLTAGVDIAWKGGVTLFPIAPDGGCALVEATQNM</sequence>
<evidence type="ECO:0000313" key="1">
    <source>
        <dbReference type="EMBL" id="MER6163757.1"/>
    </source>
</evidence>
<reference evidence="1 2" key="1">
    <citation type="submission" date="2024-06" db="EMBL/GenBank/DDBJ databases">
        <title>The Natural Products Discovery Center: Release of the First 8490 Sequenced Strains for Exploring Actinobacteria Biosynthetic Diversity.</title>
        <authorList>
            <person name="Kalkreuter E."/>
            <person name="Kautsar S.A."/>
            <person name="Yang D."/>
            <person name="Bader C.D."/>
            <person name="Teijaro C.N."/>
            <person name="Fluegel L."/>
            <person name="Davis C.M."/>
            <person name="Simpson J.R."/>
            <person name="Lauterbach L."/>
            <person name="Steele A.D."/>
            <person name="Gui C."/>
            <person name="Meng S."/>
            <person name="Li G."/>
            <person name="Viehrig K."/>
            <person name="Ye F."/>
            <person name="Su P."/>
            <person name="Kiefer A.F."/>
            <person name="Nichols A."/>
            <person name="Cepeda A.J."/>
            <person name="Yan W."/>
            <person name="Fan B."/>
            <person name="Jiang Y."/>
            <person name="Adhikari A."/>
            <person name="Zheng C.-J."/>
            <person name="Schuster L."/>
            <person name="Cowan T.M."/>
            <person name="Smanski M.J."/>
            <person name="Chevrette M.G."/>
            <person name="De Carvalho L.P.S."/>
            <person name="Shen B."/>
        </authorList>
    </citation>
    <scope>NUCLEOTIDE SEQUENCE [LARGE SCALE GENOMIC DNA]</scope>
    <source>
        <strain evidence="1 2">NPDC001615</strain>
    </source>
</reference>
<keyword evidence="2" id="KW-1185">Reference proteome</keyword>
<organism evidence="1 2">
    <name type="scientific">Streptomyces violaceorubidus</name>
    <dbReference type="NCBI Taxonomy" id="284042"/>
    <lineage>
        <taxon>Bacteria</taxon>
        <taxon>Bacillati</taxon>
        <taxon>Actinomycetota</taxon>
        <taxon>Actinomycetes</taxon>
        <taxon>Kitasatosporales</taxon>
        <taxon>Streptomycetaceae</taxon>
        <taxon>Streptomyces</taxon>
    </lineage>
</organism>
<comment type="caution">
    <text evidence="1">The sequence shown here is derived from an EMBL/GenBank/DDBJ whole genome shotgun (WGS) entry which is preliminary data.</text>
</comment>
<dbReference type="Proteomes" id="UP001496720">
    <property type="component" value="Unassembled WGS sequence"/>
</dbReference>
<dbReference type="RefSeq" id="WP_352145895.1">
    <property type="nucleotide sequence ID" value="NZ_JBEOZY010000002.1"/>
</dbReference>
<proteinExistence type="predicted"/>
<evidence type="ECO:0000313" key="2">
    <source>
        <dbReference type="Proteomes" id="UP001496720"/>
    </source>
</evidence>
<dbReference type="EMBL" id="JBEOZY010000002">
    <property type="protein sequence ID" value="MER6163757.1"/>
    <property type="molecule type" value="Genomic_DNA"/>
</dbReference>
<gene>
    <name evidence="1" type="ORF">ABT188_04030</name>
</gene>